<evidence type="ECO:0000313" key="2">
    <source>
        <dbReference type="Proteomes" id="UP000009183"/>
    </source>
</evidence>
<accession>D7TGW9</accession>
<protein>
    <submittedName>
        <fullName evidence="1">Uncharacterized protein</fullName>
    </submittedName>
</protein>
<evidence type="ECO:0000313" key="1">
    <source>
        <dbReference type="EMBL" id="CBI29741.3"/>
    </source>
</evidence>
<gene>
    <name evidence="1" type="ordered locus">VIT_12s0035g00580</name>
</gene>
<dbReference type="PaxDb" id="29760-VIT_12s0035g00580.t01"/>
<dbReference type="EMBL" id="FN595990">
    <property type="protein sequence ID" value="CBI29741.3"/>
    <property type="molecule type" value="Genomic_DNA"/>
</dbReference>
<proteinExistence type="predicted"/>
<dbReference type="Proteomes" id="UP000009183">
    <property type="component" value="Chromosome 12"/>
</dbReference>
<dbReference type="AlphaFoldDB" id="D7TGW9"/>
<reference evidence="2" key="1">
    <citation type="journal article" date="2007" name="Nature">
        <title>The grapevine genome sequence suggests ancestral hexaploidization in major angiosperm phyla.</title>
        <authorList>
            <consortium name="The French-Italian Public Consortium for Grapevine Genome Characterization."/>
            <person name="Jaillon O."/>
            <person name="Aury J.-M."/>
            <person name="Noel B."/>
            <person name="Policriti A."/>
            <person name="Clepet C."/>
            <person name="Casagrande A."/>
            <person name="Choisne N."/>
            <person name="Aubourg S."/>
            <person name="Vitulo N."/>
            <person name="Jubin C."/>
            <person name="Vezzi A."/>
            <person name="Legeai F."/>
            <person name="Hugueney P."/>
            <person name="Dasilva C."/>
            <person name="Horner D."/>
            <person name="Mica E."/>
            <person name="Jublot D."/>
            <person name="Poulain J."/>
            <person name="Bruyere C."/>
            <person name="Billault A."/>
            <person name="Segurens B."/>
            <person name="Gouyvenoux M."/>
            <person name="Ugarte E."/>
            <person name="Cattonaro F."/>
            <person name="Anthouard V."/>
            <person name="Vico V."/>
            <person name="Del Fabbro C."/>
            <person name="Alaux M."/>
            <person name="Di Gaspero G."/>
            <person name="Dumas V."/>
            <person name="Felice N."/>
            <person name="Paillard S."/>
            <person name="Juman I."/>
            <person name="Moroldo M."/>
            <person name="Scalabrin S."/>
            <person name="Canaguier A."/>
            <person name="Le Clainche I."/>
            <person name="Malacrida G."/>
            <person name="Durand E."/>
            <person name="Pesole G."/>
            <person name="Laucou V."/>
            <person name="Chatelet P."/>
            <person name="Merdinoglu D."/>
            <person name="Delledonne M."/>
            <person name="Pezzotti M."/>
            <person name="Lecharny A."/>
            <person name="Scarpelli C."/>
            <person name="Artiguenave F."/>
            <person name="Pe M.E."/>
            <person name="Valle G."/>
            <person name="Morgante M."/>
            <person name="Caboche M."/>
            <person name="Adam-Blondon A.-F."/>
            <person name="Weissenbach J."/>
            <person name="Quetier F."/>
            <person name="Wincker P."/>
        </authorList>
    </citation>
    <scope>NUCLEOTIDE SEQUENCE [LARGE SCALE GENOMIC DNA]</scope>
    <source>
        <strain evidence="2">cv. Pinot noir / PN40024</strain>
    </source>
</reference>
<dbReference type="InParanoid" id="D7TGW9"/>
<sequence>MHASLFGYSRETIIKATVMTMIVAGFDTTFITFT</sequence>
<name>D7TGW9_VITVI</name>
<keyword evidence="2" id="KW-1185">Reference proteome</keyword>
<organism evidence="1 2">
    <name type="scientific">Vitis vinifera</name>
    <name type="common">Grape</name>
    <dbReference type="NCBI Taxonomy" id="29760"/>
    <lineage>
        <taxon>Eukaryota</taxon>
        <taxon>Viridiplantae</taxon>
        <taxon>Streptophyta</taxon>
        <taxon>Embryophyta</taxon>
        <taxon>Tracheophyta</taxon>
        <taxon>Spermatophyta</taxon>
        <taxon>Magnoliopsida</taxon>
        <taxon>eudicotyledons</taxon>
        <taxon>Gunneridae</taxon>
        <taxon>Pentapetalae</taxon>
        <taxon>rosids</taxon>
        <taxon>Vitales</taxon>
        <taxon>Vitaceae</taxon>
        <taxon>Viteae</taxon>
        <taxon>Vitis</taxon>
    </lineage>
</organism>
<dbReference type="HOGENOM" id="CLU_3378027_0_0_1"/>